<gene>
    <name evidence="2" type="ORF">B5C34_08855</name>
</gene>
<dbReference type="Proteomes" id="UP000198462">
    <property type="component" value="Unassembled WGS sequence"/>
</dbReference>
<organism evidence="2 3">
    <name type="scientific">Pacificimonas flava</name>
    <dbReference type="NCBI Taxonomy" id="1234595"/>
    <lineage>
        <taxon>Bacteria</taxon>
        <taxon>Pseudomonadati</taxon>
        <taxon>Pseudomonadota</taxon>
        <taxon>Alphaproteobacteria</taxon>
        <taxon>Sphingomonadales</taxon>
        <taxon>Sphingosinicellaceae</taxon>
        <taxon>Pacificimonas</taxon>
    </lineage>
</organism>
<dbReference type="AlphaFoldDB" id="A0A219B5K5"/>
<proteinExistence type="predicted"/>
<reference evidence="3" key="1">
    <citation type="submission" date="2017-05" db="EMBL/GenBank/DDBJ databases">
        <authorList>
            <person name="Lin X."/>
        </authorList>
    </citation>
    <scope>NUCLEOTIDE SEQUENCE [LARGE SCALE GENOMIC DNA]</scope>
    <source>
        <strain evidence="3">JLT2012</strain>
    </source>
</reference>
<keyword evidence="3" id="KW-1185">Reference proteome</keyword>
<sequence length="345" mass="38612">MSEVSRGLEEAVQIIIDNTPADEAAQTRRQKRNIDLAFMDIMKLIAPRVRYFTRQYGLTAHADDAEQCCAIAVHRAIQAYDPEKATFTTFVNWQIKGELQSLRFRLMAEQRPTAKKVNARLVSLHTPMGEEDSEAATLETQIPDEASLDRTEAGASDRLADHVRDVALDKYTAHLRQLHLDTMRRRERNRRKARGEALEPNEIVARLDNPFHGMSADEISAFHREIDVHRDIVERRIFEGDALNDVCENTGESKDRVRRIVRDAVAFLEAEASSDGFRNWVPPKKPARRALPKGSTGSLLPNPDAPHLAYAEVTIPSETDDVADAGHGSGTPPLPSQTGVRIVRG</sequence>
<evidence type="ECO:0000313" key="3">
    <source>
        <dbReference type="Proteomes" id="UP000198462"/>
    </source>
</evidence>
<dbReference type="RefSeq" id="WP_088712334.1">
    <property type="nucleotide sequence ID" value="NZ_NFZT01000001.1"/>
</dbReference>
<dbReference type="SUPFAM" id="SSF88946">
    <property type="entry name" value="Sigma2 domain of RNA polymerase sigma factors"/>
    <property type="match status" value="1"/>
</dbReference>
<dbReference type="GO" id="GO:0003700">
    <property type="term" value="F:DNA-binding transcription factor activity"/>
    <property type="evidence" value="ECO:0007669"/>
    <property type="project" value="InterPro"/>
</dbReference>
<dbReference type="GO" id="GO:0006352">
    <property type="term" value="P:DNA-templated transcription initiation"/>
    <property type="evidence" value="ECO:0007669"/>
    <property type="project" value="InterPro"/>
</dbReference>
<dbReference type="InterPro" id="IPR013325">
    <property type="entry name" value="RNA_pol_sigma_r2"/>
</dbReference>
<dbReference type="Gene3D" id="1.10.1740.10">
    <property type="match status" value="1"/>
</dbReference>
<accession>A0A219B5K5</accession>
<dbReference type="OrthoDB" id="7427418at2"/>
<feature type="region of interest" description="Disordered" evidence="1">
    <location>
        <begin position="277"/>
        <end position="305"/>
    </location>
</feature>
<comment type="caution">
    <text evidence="2">The sequence shown here is derived from an EMBL/GenBank/DDBJ whole genome shotgun (WGS) entry which is preliminary data.</text>
</comment>
<dbReference type="EMBL" id="NFZT01000001">
    <property type="protein sequence ID" value="OWV33561.1"/>
    <property type="molecule type" value="Genomic_DNA"/>
</dbReference>
<protein>
    <submittedName>
        <fullName evidence="2">Uncharacterized protein</fullName>
    </submittedName>
</protein>
<name>A0A219B5K5_9SPHN</name>
<evidence type="ECO:0000313" key="2">
    <source>
        <dbReference type="EMBL" id="OWV33561.1"/>
    </source>
</evidence>
<feature type="region of interest" description="Disordered" evidence="1">
    <location>
        <begin position="320"/>
        <end position="345"/>
    </location>
</feature>
<evidence type="ECO:0000256" key="1">
    <source>
        <dbReference type="SAM" id="MobiDB-lite"/>
    </source>
</evidence>